<proteinExistence type="inferred from homology"/>
<comment type="similarity">
    <text evidence="1 5">Belongs to the 5-formyltetrahydrofolate cyclo-ligase family.</text>
</comment>
<dbReference type="RefSeq" id="WP_109092700.1">
    <property type="nucleotide sequence ID" value="NZ_CAMELQ010000026.1"/>
</dbReference>
<dbReference type="GO" id="GO:0030272">
    <property type="term" value="F:5-formyltetrahydrofolate cyclo-ligase activity"/>
    <property type="evidence" value="ECO:0007669"/>
    <property type="project" value="UniProtKB-EC"/>
</dbReference>
<comment type="cofactor">
    <cofactor evidence="5">
        <name>Mg(2+)</name>
        <dbReference type="ChEBI" id="CHEBI:18420"/>
    </cofactor>
</comment>
<protein>
    <recommendedName>
        <fullName evidence="5">5-formyltetrahydrofolate cyclo-ligase</fullName>
        <ecNumber evidence="5">6.3.3.2</ecNumber>
    </recommendedName>
</protein>
<sequence length="207" mass="22464">MGKNEVALPDVTGLDVEDAKQALRSVARDVRKRRSAAAREELGAQWVSTALDFIGEARTVACYVAVNNEPPTLKLCEAIANKGCDLLLPKLGPGLSREWAWYQGAEDMKVNAPGRPPEPSGEALSSEILSTVDVLIIPATLVDREGRRIGQGGGWYDRVLKQVSSNTRVGAMVYPEEYVDIELPQDPMDRSVAFVILPDRWGACGGT</sequence>
<evidence type="ECO:0000256" key="2">
    <source>
        <dbReference type="ARBA" id="ARBA00022741"/>
    </source>
</evidence>
<dbReference type="GO" id="GO:0009396">
    <property type="term" value="P:folic acid-containing compound biosynthetic process"/>
    <property type="evidence" value="ECO:0007669"/>
    <property type="project" value="TreeGrafter"/>
</dbReference>
<dbReference type="EMBL" id="QETB01000001">
    <property type="protein sequence ID" value="PWF27201.1"/>
    <property type="molecule type" value="Genomic_DNA"/>
</dbReference>
<evidence type="ECO:0000313" key="7">
    <source>
        <dbReference type="Proteomes" id="UP000245283"/>
    </source>
</evidence>
<dbReference type="Proteomes" id="UP000245283">
    <property type="component" value="Unassembled WGS sequence"/>
</dbReference>
<feature type="binding site" evidence="4">
    <location>
        <begin position="20"/>
        <end position="24"/>
    </location>
    <ligand>
        <name>ATP</name>
        <dbReference type="ChEBI" id="CHEBI:30616"/>
    </ligand>
</feature>
<accession>A0A2V1KBV1</accession>
<keyword evidence="6" id="KW-0436">Ligase</keyword>
<feature type="binding site" evidence="4">
    <location>
        <position position="69"/>
    </location>
    <ligand>
        <name>substrate</name>
    </ligand>
</feature>
<keyword evidence="5" id="KW-0460">Magnesium</keyword>
<gene>
    <name evidence="6" type="ORF">DD236_02025</name>
</gene>
<dbReference type="GO" id="GO:0035999">
    <property type="term" value="P:tetrahydrofolate interconversion"/>
    <property type="evidence" value="ECO:0007669"/>
    <property type="project" value="TreeGrafter"/>
</dbReference>
<dbReference type="GO" id="GO:0046872">
    <property type="term" value="F:metal ion binding"/>
    <property type="evidence" value="ECO:0007669"/>
    <property type="project" value="UniProtKB-KW"/>
</dbReference>
<dbReference type="AlphaFoldDB" id="A0A2V1KBV1"/>
<evidence type="ECO:0000256" key="4">
    <source>
        <dbReference type="PIRSR" id="PIRSR006806-1"/>
    </source>
</evidence>
<evidence type="ECO:0000256" key="3">
    <source>
        <dbReference type="ARBA" id="ARBA00022840"/>
    </source>
</evidence>
<keyword evidence="7" id="KW-1185">Reference proteome</keyword>
<keyword evidence="3 4" id="KW-0067">ATP-binding</keyword>
<dbReference type="NCBIfam" id="TIGR02727">
    <property type="entry name" value="MTHFS_bact"/>
    <property type="match status" value="1"/>
</dbReference>
<keyword evidence="5" id="KW-0479">Metal-binding</keyword>
<reference evidence="7" key="1">
    <citation type="submission" date="2018-05" db="EMBL/GenBank/DDBJ databases">
        <authorList>
            <person name="Li Y."/>
        </authorList>
    </citation>
    <scope>NUCLEOTIDE SEQUENCE [LARGE SCALE GENOMIC DNA]</scope>
    <source>
        <strain evidence="7">sk1b4</strain>
    </source>
</reference>
<dbReference type="InterPro" id="IPR037171">
    <property type="entry name" value="NagB/RpiA_transferase-like"/>
</dbReference>
<dbReference type="EC" id="6.3.3.2" evidence="5"/>
<keyword evidence="2 4" id="KW-0547">Nucleotide-binding</keyword>
<dbReference type="GO" id="GO:0005524">
    <property type="term" value="F:ATP binding"/>
    <property type="evidence" value="ECO:0007669"/>
    <property type="project" value="UniProtKB-KW"/>
</dbReference>
<feature type="binding site" evidence="4">
    <location>
        <position position="64"/>
    </location>
    <ligand>
        <name>substrate</name>
    </ligand>
</feature>
<dbReference type="InterPro" id="IPR024185">
    <property type="entry name" value="FTHF_cligase-like_sf"/>
</dbReference>
<dbReference type="InterPro" id="IPR002698">
    <property type="entry name" value="FTHF_cligase"/>
</dbReference>
<evidence type="ECO:0000256" key="1">
    <source>
        <dbReference type="ARBA" id="ARBA00010638"/>
    </source>
</evidence>
<comment type="caution">
    <text evidence="6">The sequence shown here is derived from an EMBL/GenBank/DDBJ whole genome shotgun (WGS) entry which is preliminary data.</text>
</comment>
<dbReference type="SUPFAM" id="SSF100950">
    <property type="entry name" value="NagB/RpiA/CoA transferase-like"/>
    <property type="match status" value="1"/>
</dbReference>
<comment type="catalytic activity">
    <reaction evidence="5">
        <text>(6S)-5-formyl-5,6,7,8-tetrahydrofolate + ATP = (6R)-5,10-methenyltetrahydrofolate + ADP + phosphate</text>
        <dbReference type="Rhea" id="RHEA:10488"/>
        <dbReference type="ChEBI" id="CHEBI:30616"/>
        <dbReference type="ChEBI" id="CHEBI:43474"/>
        <dbReference type="ChEBI" id="CHEBI:57455"/>
        <dbReference type="ChEBI" id="CHEBI:57457"/>
        <dbReference type="ChEBI" id="CHEBI:456216"/>
        <dbReference type="EC" id="6.3.3.2"/>
    </reaction>
</comment>
<name>A0A2V1KBV1_9ACTO</name>
<dbReference type="PANTHER" id="PTHR23407:SF1">
    <property type="entry name" value="5-FORMYLTETRAHYDROFOLATE CYCLO-LIGASE"/>
    <property type="match status" value="1"/>
</dbReference>
<dbReference type="Pfam" id="PF01812">
    <property type="entry name" value="5-FTHF_cyc-lig"/>
    <property type="match status" value="1"/>
</dbReference>
<dbReference type="OrthoDB" id="3242798at2"/>
<dbReference type="PANTHER" id="PTHR23407">
    <property type="entry name" value="ATPASE INHIBITOR/5-FORMYLTETRAHYDROFOLATE CYCLO-LIGASE"/>
    <property type="match status" value="1"/>
</dbReference>
<dbReference type="PIRSF" id="PIRSF006806">
    <property type="entry name" value="FTHF_cligase"/>
    <property type="match status" value="1"/>
</dbReference>
<evidence type="ECO:0000313" key="6">
    <source>
        <dbReference type="EMBL" id="PWF27201.1"/>
    </source>
</evidence>
<dbReference type="Gene3D" id="3.40.50.10420">
    <property type="entry name" value="NagB/RpiA/CoA transferase-like"/>
    <property type="match status" value="1"/>
</dbReference>
<organism evidence="6 7">
    <name type="scientific">Ancrocorticia populi</name>
    <dbReference type="NCBI Taxonomy" id="2175228"/>
    <lineage>
        <taxon>Bacteria</taxon>
        <taxon>Bacillati</taxon>
        <taxon>Actinomycetota</taxon>
        <taxon>Actinomycetes</taxon>
        <taxon>Actinomycetales</taxon>
        <taxon>Actinomycetaceae</taxon>
        <taxon>Ancrocorticia</taxon>
    </lineage>
</organism>
<evidence type="ECO:0000256" key="5">
    <source>
        <dbReference type="RuleBase" id="RU361279"/>
    </source>
</evidence>
<feature type="binding site" evidence="4">
    <location>
        <begin position="148"/>
        <end position="156"/>
    </location>
    <ligand>
        <name>ATP</name>
        <dbReference type="ChEBI" id="CHEBI:30616"/>
    </ligand>
</feature>